<keyword evidence="7" id="KW-0325">Glycoprotein</keyword>
<feature type="transmembrane region" description="Helical" evidence="8">
    <location>
        <begin position="380"/>
        <end position="401"/>
    </location>
</feature>
<dbReference type="GO" id="GO:0016020">
    <property type="term" value="C:membrane"/>
    <property type="evidence" value="ECO:0007669"/>
    <property type="project" value="UniProtKB-SubCell"/>
</dbReference>
<dbReference type="EMBL" id="CAXITT010000310">
    <property type="protein sequence ID" value="CAL1538720.1"/>
    <property type="molecule type" value="Genomic_DNA"/>
</dbReference>
<feature type="transmembrane region" description="Helical" evidence="8">
    <location>
        <begin position="58"/>
        <end position="77"/>
    </location>
</feature>
<accession>A0AAV2I344</accession>
<reference evidence="10 11" key="1">
    <citation type="submission" date="2024-04" db="EMBL/GenBank/DDBJ databases">
        <authorList>
            <consortium name="Genoscope - CEA"/>
            <person name="William W."/>
        </authorList>
    </citation>
    <scope>NUCLEOTIDE SEQUENCE [LARGE SCALE GENOMIC DNA]</scope>
</reference>
<feature type="transmembrane region" description="Helical" evidence="8">
    <location>
        <begin position="296"/>
        <end position="317"/>
    </location>
</feature>
<evidence type="ECO:0000256" key="6">
    <source>
        <dbReference type="ARBA" id="ARBA00023136"/>
    </source>
</evidence>
<sequence length="627" mass="72811">MNLTYNFSLNQPTSSVIVAALKTSLHTNQTKAMAAALTGQPYPDLHAVPQYQPTLTQLTLIVAYGIVVTVWVFRLLISFSTFDVFDLCRHGNTGIHAKPHSEHVLVGICEENHVVNNKHDANSNSDKHVAGDRLKTIDTNSDSKDDPVLIKENFSGHQAEGSHKPPVPAIPDVSLDRFLASVVLFGAIMIYFYLSDYRKASTGERTYSRDTFLFLVFLFFLVACCFTIKPNADKILNSQLCSKKLRAHCTQISSIHSYFQWAYFCPREQTEEWKGWMQVMFVWYHYFKAKEWYNWIRVYIACYVWMTGFGNFSFFWIRNDYSAWRLLKMLFRLNFLVIFVAMVTNNEYMLYYICAMHTYWFLTVYVFMRVLKSWNKNRKLMAVKFAAYAFFNAIIFEIPGWSLRIFRPFQLILGLHDNSGDIMHEWSFRAGLDHWACYFGMLCAYNYPHFERLMLFLDSKSLNKNEAIKKLCVRIFLGLGCLILGSLWYFLFMQKDKFEYNATHPYTALISILVYIIARNIHPVLRSHHINMFAWLGKITLETYLSQLHIYLLSNARSLVVFLDGYPLLNFSLATIMYLAVSHSLFTITNDCSSFLIPRDHKKVVLNIAGLCFIFIASACFAFLVIV</sequence>
<evidence type="ECO:0000256" key="5">
    <source>
        <dbReference type="ARBA" id="ARBA00022989"/>
    </source>
</evidence>
<feature type="transmembrane region" description="Helical" evidence="8">
    <location>
        <begin position="329"/>
        <end position="344"/>
    </location>
</feature>
<feature type="transmembrane region" description="Helical" evidence="8">
    <location>
        <begin position="178"/>
        <end position="195"/>
    </location>
</feature>
<dbReference type="GO" id="GO:0005975">
    <property type="term" value="P:carbohydrate metabolic process"/>
    <property type="evidence" value="ECO:0007669"/>
    <property type="project" value="UniProtKB-ARBA"/>
</dbReference>
<keyword evidence="6 8" id="KW-0472">Membrane</keyword>
<keyword evidence="3" id="KW-0808">Transferase</keyword>
<feature type="transmembrane region" description="Helical" evidence="8">
    <location>
        <begin position="350"/>
        <end position="368"/>
    </location>
</feature>
<organism evidence="10 11">
    <name type="scientific">Lymnaea stagnalis</name>
    <name type="common">Great pond snail</name>
    <name type="synonym">Helix stagnalis</name>
    <dbReference type="NCBI Taxonomy" id="6523"/>
    <lineage>
        <taxon>Eukaryota</taxon>
        <taxon>Metazoa</taxon>
        <taxon>Spiralia</taxon>
        <taxon>Lophotrochozoa</taxon>
        <taxon>Mollusca</taxon>
        <taxon>Gastropoda</taxon>
        <taxon>Heterobranchia</taxon>
        <taxon>Euthyneura</taxon>
        <taxon>Panpulmonata</taxon>
        <taxon>Hygrophila</taxon>
        <taxon>Lymnaeoidea</taxon>
        <taxon>Lymnaeidae</taxon>
        <taxon>Lymnaea</taxon>
    </lineage>
</organism>
<evidence type="ECO:0000256" key="4">
    <source>
        <dbReference type="ARBA" id="ARBA00022692"/>
    </source>
</evidence>
<feature type="transmembrane region" description="Helical" evidence="8">
    <location>
        <begin position="432"/>
        <end position="450"/>
    </location>
</feature>
<comment type="caution">
    <text evidence="10">The sequence shown here is derived from an EMBL/GenBank/DDBJ whole genome shotgun (WGS) entry which is preliminary data.</text>
</comment>
<dbReference type="InterPro" id="IPR012419">
    <property type="entry name" value="Cas1_AcylTrans_dom"/>
</dbReference>
<dbReference type="Proteomes" id="UP001497497">
    <property type="component" value="Unassembled WGS sequence"/>
</dbReference>
<dbReference type="Pfam" id="PF07779">
    <property type="entry name" value="Cas1_AcylT"/>
    <property type="match status" value="1"/>
</dbReference>
<dbReference type="GO" id="GO:0016740">
    <property type="term" value="F:transferase activity"/>
    <property type="evidence" value="ECO:0007669"/>
    <property type="project" value="UniProtKB-KW"/>
</dbReference>
<dbReference type="PANTHER" id="PTHR13533:SF45">
    <property type="entry name" value="CAS1P 10 TM ACYL TRANSFERASE DOMAIN-CONTAINING PROTEIN"/>
    <property type="match status" value="1"/>
</dbReference>
<evidence type="ECO:0000256" key="2">
    <source>
        <dbReference type="ARBA" id="ARBA00010666"/>
    </source>
</evidence>
<gene>
    <name evidence="10" type="ORF">GSLYS_00012541001</name>
</gene>
<evidence type="ECO:0000259" key="9">
    <source>
        <dbReference type="Pfam" id="PF07779"/>
    </source>
</evidence>
<keyword evidence="11" id="KW-1185">Reference proteome</keyword>
<dbReference type="GO" id="GO:0005794">
    <property type="term" value="C:Golgi apparatus"/>
    <property type="evidence" value="ECO:0007669"/>
    <property type="project" value="UniProtKB-ARBA"/>
</dbReference>
<feature type="transmembrane region" description="Helical" evidence="8">
    <location>
        <begin position="604"/>
        <end position="626"/>
    </location>
</feature>
<feature type="transmembrane region" description="Helical" evidence="8">
    <location>
        <begin position="207"/>
        <end position="229"/>
    </location>
</feature>
<comment type="subcellular location">
    <subcellularLocation>
        <location evidence="1">Membrane</location>
        <topology evidence="1">Multi-pass membrane protein</topology>
    </subcellularLocation>
</comment>
<evidence type="ECO:0000256" key="1">
    <source>
        <dbReference type="ARBA" id="ARBA00004141"/>
    </source>
</evidence>
<evidence type="ECO:0000256" key="3">
    <source>
        <dbReference type="ARBA" id="ARBA00022679"/>
    </source>
</evidence>
<feature type="transmembrane region" description="Helical" evidence="8">
    <location>
        <begin position="471"/>
        <end position="491"/>
    </location>
</feature>
<comment type="similarity">
    <text evidence="2">Belongs to the PC-esterase family. CASD1 subfamily.</text>
</comment>
<dbReference type="PANTHER" id="PTHR13533">
    <property type="entry name" value="N-ACETYLNEURAMINATE 9-O-ACETYLTRANSFERASE"/>
    <property type="match status" value="1"/>
</dbReference>
<feature type="domain" description="Cas1p 10 TM acyl transferase" evidence="9">
    <location>
        <begin position="264"/>
        <end position="608"/>
    </location>
</feature>
<feature type="transmembrane region" description="Helical" evidence="8">
    <location>
        <begin position="503"/>
        <end position="521"/>
    </location>
</feature>
<evidence type="ECO:0000256" key="7">
    <source>
        <dbReference type="ARBA" id="ARBA00023180"/>
    </source>
</evidence>
<evidence type="ECO:0000313" key="10">
    <source>
        <dbReference type="EMBL" id="CAL1538720.1"/>
    </source>
</evidence>
<evidence type="ECO:0000256" key="8">
    <source>
        <dbReference type="SAM" id="Phobius"/>
    </source>
</evidence>
<proteinExistence type="inferred from homology"/>
<evidence type="ECO:0000313" key="11">
    <source>
        <dbReference type="Proteomes" id="UP001497497"/>
    </source>
</evidence>
<name>A0AAV2I344_LYMST</name>
<keyword evidence="5 8" id="KW-1133">Transmembrane helix</keyword>
<dbReference type="AlphaFoldDB" id="A0AAV2I344"/>
<keyword evidence="4 8" id="KW-0812">Transmembrane</keyword>
<protein>
    <recommendedName>
        <fullName evidence="9">Cas1p 10 TM acyl transferase domain-containing protein</fullName>
    </recommendedName>
</protein>